<accession>A0A1B1U6K7</accession>
<dbReference type="STRING" id="222136.BBW65_05745"/>
<feature type="transmembrane region" description="Helical" evidence="1">
    <location>
        <begin position="97"/>
        <end position="128"/>
    </location>
</feature>
<feature type="transmembrane region" description="Helical" evidence="1">
    <location>
        <begin position="214"/>
        <end position="235"/>
    </location>
</feature>
<sequence>MFYPPLMMYFYNLIHDTQKQKKNLAIRLILIGLIPLYQRWNDTFEMLSFFVFSFILFILICWISKTKLINRYFHHLCLICIYCIAMLYFSSFADNKIVNVLLLVLIVTPSLIFLALMMYCIIALLFSFKLLKEWCFHDMVCLLWYFALVPITMIENPHIVALFANIKSYITQELYYIALALFVLTLFILGSLIILHHSYYFLKLTLTNQRKIQILFFSIIFVYLSTPFFFVLYSIGRL</sequence>
<reference evidence="3" key="1">
    <citation type="submission" date="2016-07" db="EMBL/GenBank/DDBJ databases">
        <authorList>
            <person name="Florea S."/>
            <person name="Webb J.S."/>
            <person name="Jaromczyk J."/>
            <person name="Schardl C.L."/>
        </authorList>
    </citation>
    <scope>NUCLEOTIDE SEQUENCE [LARGE SCALE GENOMIC DNA]</scope>
    <source>
        <strain evidence="3">MIT 01-6242</strain>
    </source>
</reference>
<keyword evidence="1" id="KW-0472">Membrane</keyword>
<keyword evidence="1" id="KW-0812">Transmembrane</keyword>
<organism evidence="2 3">
    <name type="scientific">Helicobacter enhydrae</name>
    <dbReference type="NCBI Taxonomy" id="222136"/>
    <lineage>
        <taxon>Bacteria</taxon>
        <taxon>Pseudomonadati</taxon>
        <taxon>Campylobacterota</taxon>
        <taxon>Epsilonproteobacteria</taxon>
        <taxon>Campylobacterales</taxon>
        <taxon>Helicobacteraceae</taxon>
        <taxon>Helicobacter</taxon>
    </lineage>
</organism>
<feature type="transmembrane region" description="Helical" evidence="1">
    <location>
        <begin position="72"/>
        <end position="91"/>
    </location>
</feature>
<dbReference type="Proteomes" id="UP000092884">
    <property type="component" value="Chromosome"/>
</dbReference>
<feature type="transmembrane region" description="Helical" evidence="1">
    <location>
        <begin position="135"/>
        <end position="154"/>
    </location>
</feature>
<evidence type="ECO:0000313" key="3">
    <source>
        <dbReference type="Proteomes" id="UP000092884"/>
    </source>
</evidence>
<proteinExistence type="predicted"/>
<keyword evidence="3" id="KW-1185">Reference proteome</keyword>
<evidence type="ECO:0000313" key="2">
    <source>
        <dbReference type="EMBL" id="ANV98332.1"/>
    </source>
</evidence>
<evidence type="ECO:0000256" key="1">
    <source>
        <dbReference type="SAM" id="Phobius"/>
    </source>
</evidence>
<gene>
    <name evidence="2" type="ORF">BBW65_05745</name>
</gene>
<name>A0A1B1U6K7_9HELI</name>
<feature type="transmembrane region" description="Helical" evidence="1">
    <location>
        <begin position="174"/>
        <end position="202"/>
    </location>
</feature>
<protein>
    <submittedName>
        <fullName evidence="2">Uncharacterized protein</fullName>
    </submittedName>
</protein>
<feature type="transmembrane region" description="Helical" evidence="1">
    <location>
        <begin position="46"/>
        <end position="63"/>
    </location>
</feature>
<keyword evidence="1" id="KW-1133">Transmembrane helix</keyword>
<dbReference type="KEGG" id="het:BBW65_05745"/>
<dbReference type="EMBL" id="CP016503">
    <property type="protein sequence ID" value="ANV98332.1"/>
    <property type="molecule type" value="Genomic_DNA"/>
</dbReference>
<dbReference type="AlphaFoldDB" id="A0A1B1U6K7"/>